<dbReference type="RefSeq" id="WP_057623538.1">
    <property type="nucleotide sequence ID" value="NZ_LKHV02000001.1"/>
</dbReference>
<feature type="region of interest" description="Disordered" evidence="1">
    <location>
        <begin position="716"/>
        <end position="746"/>
    </location>
</feature>
<dbReference type="AlphaFoldDB" id="A0A0Q9YGC6"/>
<dbReference type="EMBL" id="LKHV02000001">
    <property type="protein sequence ID" value="MCS5707602.1"/>
    <property type="molecule type" value="Genomic_DNA"/>
</dbReference>
<organism evidence="2">
    <name type="scientific">Candidatus Berkiella cookevillensis</name>
    <dbReference type="NCBI Taxonomy" id="437022"/>
    <lineage>
        <taxon>Bacteria</taxon>
        <taxon>Pseudomonadati</taxon>
        <taxon>Pseudomonadota</taxon>
        <taxon>Gammaproteobacteria</taxon>
        <taxon>Candidatus Berkiellales</taxon>
        <taxon>Candidatus Berkiellaceae</taxon>
        <taxon>Candidatus Berkiella</taxon>
    </lineage>
</organism>
<gene>
    <name evidence="3" type="ORF">CC99x_001650</name>
    <name evidence="2" type="ORF">CC99x_00618</name>
</gene>
<reference evidence="3" key="3">
    <citation type="submission" date="2021-06" db="EMBL/GenBank/DDBJ databases">
        <title>Genomic Description and Analysis of Intracellular Bacteria, Candidatus Berkiella cookevillensis and Candidatus Berkiella aquae.</title>
        <authorList>
            <person name="Kidane D.T."/>
            <person name="Mehari Y.T."/>
            <person name="Rice F.C."/>
            <person name="Arivett B.A."/>
            <person name="Farone A.L."/>
            <person name="Berk S.G."/>
            <person name="Farone M.B."/>
        </authorList>
    </citation>
    <scope>NUCLEOTIDE SEQUENCE</scope>
    <source>
        <strain evidence="3">CC99</strain>
    </source>
</reference>
<dbReference type="Proteomes" id="UP000051494">
    <property type="component" value="Unassembled WGS sequence"/>
</dbReference>
<name>A0A0Q9YGC6_9GAMM</name>
<dbReference type="EMBL" id="LKHV01000002">
    <property type="protein sequence ID" value="KRG19605.1"/>
    <property type="molecule type" value="Genomic_DNA"/>
</dbReference>
<reference evidence="3" key="2">
    <citation type="journal article" date="2016" name="Genome Announc.">
        <title>Draft Genome Sequences of Two Novel Amoeba-Resistant Intranuclear Bacteria, 'Candidatus Berkiella cookevillensis' and 'Candidatus Berkiella aquae'.</title>
        <authorList>
            <person name="Mehari Y.T."/>
            <person name="Arivett B.A."/>
            <person name="Farone A.L."/>
            <person name="Gunderson J.H."/>
            <person name="Farone M.B."/>
        </authorList>
    </citation>
    <scope>NUCLEOTIDE SEQUENCE</scope>
    <source>
        <strain evidence="3">CC99</strain>
    </source>
</reference>
<evidence type="ECO:0000313" key="4">
    <source>
        <dbReference type="Proteomes" id="UP000051494"/>
    </source>
</evidence>
<protein>
    <submittedName>
        <fullName evidence="2">Uncharacterized protein</fullName>
    </submittedName>
</protein>
<evidence type="ECO:0000313" key="2">
    <source>
        <dbReference type="EMBL" id="KRG19605.1"/>
    </source>
</evidence>
<feature type="compositionally biased region" description="Polar residues" evidence="1">
    <location>
        <begin position="720"/>
        <end position="737"/>
    </location>
</feature>
<accession>A0A0Q9YGC6</accession>
<comment type="caution">
    <text evidence="2">The sequence shown here is derived from an EMBL/GenBank/DDBJ whole genome shotgun (WGS) entry which is preliminary data.</text>
</comment>
<sequence>MPRYIIDQAEQDRLKKLVAKAKQHVDELKEISRPKTTFEWMSGFFPFNLFFSQPLRQVSIPSMKIDKKLGEIFEKMDEKAFDNVVALLTERRLITDVELLVQAYPEKYDSMADLVEYAQQVADLQDDMLLPEKLHILKAFKTLVLSEIQDAVQSVAERIRIRKDAAEIVAQQIQKLEDSIQEDQSDALAKNQDFVDALKLLTELYPQKYSKHNELLSKAEAVYFSKEAFNKTALSMRELKALEQSVKENLRDIKQAKSLDDALVILREDAAQQNLATVASVYPKGYQDSHLALQSAQSILEHKGDFLPEEEQVLLDSLQTLNADRIAGTIAKITSVSDKREQAKAKALRGKEAMQVAVTLDALLDIVLGDFSNDARLLAEAYPKKYNRLVAFVDVCKDIKEMAPALLLSEQNILLEALRPLGSRAALKAFSVVLEKVKEREEAEAFIAKRIEQLVQQKSLLQVFNFLQDKSWLNALKLLSDSVGGKYSEYLSIAPKVHDIQNYLDNMIDTERHALLLAFKSLNASAINNEIQGVLFSIERRRNALALFEQVMQAGSEATQLSEMLTLLLQTDFATALAVLCNDFPHSAEYSNVQALLIYANKVDALQPNMLEQEKVTLLEDFKSVVPEAVAKTAESVMRNIQRRIAAEENVNKAITLVQQPRAVINQPWINADKDLKQKLVFLTREKPSSDLQSPFEDLCVKKKSAVVFGFVPKDHRESTSSVNDSPVASEGLSQVSETKKKKAFK</sequence>
<evidence type="ECO:0000313" key="3">
    <source>
        <dbReference type="EMBL" id="MCS5707602.1"/>
    </source>
</evidence>
<proteinExistence type="predicted"/>
<keyword evidence="4" id="KW-1185">Reference proteome</keyword>
<evidence type="ECO:0000256" key="1">
    <source>
        <dbReference type="SAM" id="MobiDB-lite"/>
    </source>
</evidence>
<reference evidence="2" key="1">
    <citation type="submission" date="2015-09" db="EMBL/GenBank/DDBJ databases">
        <title>Draft Genome Sequences of Two Novel Amoeba-resistant Intranuclear Bacteria, Candidatus Berkiella cookevillensis and Candidatus Berkiella aquae.</title>
        <authorList>
            <person name="Mehari Y.T."/>
            <person name="Arivett B.A."/>
            <person name="Farone A.L."/>
            <person name="Gunderson J.H."/>
            <person name="Farone M.B."/>
        </authorList>
    </citation>
    <scope>NUCLEOTIDE SEQUENCE [LARGE SCALE GENOMIC DNA]</scope>
    <source>
        <strain evidence="2">CC99</strain>
    </source>
</reference>